<evidence type="ECO:0000313" key="3">
    <source>
        <dbReference type="Proteomes" id="UP000226525"/>
    </source>
</evidence>
<dbReference type="InterPro" id="IPR037482">
    <property type="entry name" value="ST1585_MBL-fold"/>
</dbReference>
<dbReference type="AlphaFoldDB" id="A0A2D6YGW2"/>
<dbReference type="Pfam" id="PF00753">
    <property type="entry name" value="Lactamase_B"/>
    <property type="match status" value="1"/>
</dbReference>
<accession>A0A2D6YGW2</accession>
<dbReference type="InterPro" id="IPR036866">
    <property type="entry name" value="RibonucZ/Hydroxyglut_hydro"/>
</dbReference>
<dbReference type="SMART" id="SM00849">
    <property type="entry name" value="Lactamase_B"/>
    <property type="match status" value="1"/>
</dbReference>
<reference evidence="3" key="1">
    <citation type="submission" date="2017-09" db="EMBL/GenBank/DDBJ databases">
        <title>The Reconstruction of 2,631 Draft Metagenome-Assembled Genomes from the Global Oceans.</title>
        <authorList>
            <person name="Tully B.J."/>
            <person name="Graham E.D."/>
            <person name="Heidelberg J.F."/>
        </authorList>
    </citation>
    <scope>NUCLEOTIDE SEQUENCE [LARGE SCALE GENOMIC DNA]</scope>
</reference>
<dbReference type="CDD" id="cd07726">
    <property type="entry name" value="ST1585-like_MBL-fold"/>
    <property type="match status" value="1"/>
</dbReference>
<dbReference type="EMBL" id="NZEX01000030">
    <property type="protein sequence ID" value="MAH62417.1"/>
    <property type="molecule type" value="Genomic_DNA"/>
</dbReference>
<dbReference type="InterPro" id="IPR050855">
    <property type="entry name" value="NDM-1-like"/>
</dbReference>
<protein>
    <submittedName>
        <fullName evidence="2">MBL fold metallo-hydrolase</fullName>
    </submittedName>
</protein>
<dbReference type="InterPro" id="IPR001279">
    <property type="entry name" value="Metallo-B-lactamas"/>
</dbReference>
<sequence length="298" mass="33418">MMRPLMVSSHLILQNGKAAFVDVGASPSIPNLLKGLSEHSLSKEDVKYIIVTHVHLDHAGGVGALIGQLPNAKLVVHPRGSRHMIDPTKLIAGATAVYGSEEMSKTYGQILPVPEDRVIVAADGFQLDFDGRILEFWDTPGHARHHICIIDHLTRSIFTGDSFGLSYREFDHNDQVFILPTTSPVQFDPDEMKETIRRIANFQPQAVYLTHFSRIDYKNSLAEDLLNMVDAHVEIGQRAATLEKSVKLQQIKNDLWELLWNEAHKSGCPLDERQAHQLLALDWELNAQGLISWLDRIA</sequence>
<dbReference type="PANTHER" id="PTHR42951:SF22">
    <property type="entry name" value="METALLO BETA-LACTAMASE SUPERFAMILY LIPOPROTEIN"/>
    <property type="match status" value="1"/>
</dbReference>
<organism evidence="2 3">
    <name type="scientific">SAR324 cluster bacterium</name>
    <dbReference type="NCBI Taxonomy" id="2024889"/>
    <lineage>
        <taxon>Bacteria</taxon>
        <taxon>Deltaproteobacteria</taxon>
        <taxon>SAR324 cluster</taxon>
    </lineage>
</organism>
<proteinExistence type="predicted"/>
<evidence type="ECO:0000313" key="2">
    <source>
        <dbReference type="EMBL" id="MAH62417.1"/>
    </source>
</evidence>
<dbReference type="GO" id="GO:0016787">
    <property type="term" value="F:hydrolase activity"/>
    <property type="evidence" value="ECO:0007669"/>
    <property type="project" value="UniProtKB-KW"/>
</dbReference>
<dbReference type="Gene3D" id="3.60.15.10">
    <property type="entry name" value="Ribonuclease Z/Hydroxyacylglutathione hydrolase-like"/>
    <property type="match status" value="1"/>
</dbReference>
<dbReference type="SUPFAM" id="SSF56281">
    <property type="entry name" value="Metallo-hydrolase/oxidoreductase"/>
    <property type="match status" value="1"/>
</dbReference>
<dbReference type="Proteomes" id="UP000226525">
    <property type="component" value="Unassembled WGS sequence"/>
</dbReference>
<dbReference type="PANTHER" id="PTHR42951">
    <property type="entry name" value="METALLO-BETA-LACTAMASE DOMAIN-CONTAINING"/>
    <property type="match status" value="1"/>
</dbReference>
<keyword evidence="2" id="KW-0378">Hydrolase</keyword>
<name>A0A2D6YGW2_9DELT</name>
<feature type="domain" description="Metallo-beta-lactamase" evidence="1">
    <location>
        <begin position="6"/>
        <end position="211"/>
    </location>
</feature>
<comment type="caution">
    <text evidence="2">The sequence shown here is derived from an EMBL/GenBank/DDBJ whole genome shotgun (WGS) entry which is preliminary data.</text>
</comment>
<gene>
    <name evidence="2" type="ORF">CMN54_02980</name>
</gene>
<evidence type="ECO:0000259" key="1">
    <source>
        <dbReference type="SMART" id="SM00849"/>
    </source>
</evidence>